<reference evidence="2 4" key="2">
    <citation type="submission" date="2018-08" db="EMBL/GenBank/DDBJ databases">
        <title>Genomic Encyclopedia of Archaeal and Bacterial Type Strains, Phase II (KMG-II): from individual species to whole genera.</title>
        <authorList>
            <person name="Goeker M."/>
        </authorList>
    </citation>
    <scope>NUCLEOTIDE SEQUENCE [LARGE SCALE GENOMIC DNA]</scope>
    <source>
        <strain evidence="2 4">DSM 2261</strain>
    </source>
</reference>
<dbReference type="EMBL" id="QUMU01000018">
    <property type="protein sequence ID" value="REG22899.1"/>
    <property type="molecule type" value="Genomic_DNA"/>
</dbReference>
<organism evidence="1 3">
    <name type="scientific">Archangium gephyra</name>
    <dbReference type="NCBI Taxonomy" id="48"/>
    <lineage>
        <taxon>Bacteria</taxon>
        <taxon>Pseudomonadati</taxon>
        <taxon>Myxococcota</taxon>
        <taxon>Myxococcia</taxon>
        <taxon>Myxococcales</taxon>
        <taxon>Cystobacterineae</taxon>
        <taxon>Archangiaceae</taxon>
        <taxon>Archangium</taxon>
    </lineage>
</organism>
<sequence>MESQREWRLGANVLRFEPPDILWAEFHGDLSPAEAARLVELYGELGRSRTFFLVADVTNASPLNEELRRYISDTTRPEWVQGAIYIGARLAQKAIARGIFIAYWLTGRGDKSELSKVHFVSTKSQASELMARLRTQHQGLGV</sequence>
<dbReference type="KEGG" id="age:AA314_04852"/>
<accession>A0AAC8TG40</accession>
<evidence type="ECO:0000313" key="1">
    <source>
        <dbReference type="EMBL" id="AKJ03226.1"/>
    </source>
</evidence>
<keyword evidence="4" id="KW-1185">Reference proteome</keyword>
<dbReference type="EMBL" id="CP011509">
    <property type="protein sequence ID" value="AKJ03226.1"/>
    <property type="molecule type" value="Genomic_DNA"/>
</dbReference>
<proteinExistence type="predicted"/>
<dbReference type="AlphaFoldDB" id="A0AAC8TG40"/>
<dbReference type="Proteomes" id="UP000035579">
    <property type="component" value="Chromosome"/>
</dbReference>
<evidence type="ECO:0000313" key="4">
    <source>
        <dbReference type="Proteomes" id="UP000256345"/>
    </source>
</evidence>
<evidence type="ECO:0000313" key="3">
    <source>
        <dbReference type="Proteomes" id="UP000035579"/>
    </source>
</evidence>
<protein>
    <submittedName>
        <fullName evidence="1">Uncharacterized protein</fullName>
    </submittedName>
</protein>
<gene>
    <name evidence="1" type="ORF">AA314_04852</name>
    <name evidence="2" type="ORF">ATI61_118104</name>
</gene>
<dbReference type="Proteomes" id="UP000256345">
    <property type="component" value="Unassembled WGS sequence"/>
</dbReference>
<reference evidence="1 3" key="1">
    <citation type="submission" date="2015-05" db="EMBL/GenBank/DDBJ databases">
        <title>Genome assembly of Archangium gephyra DSM 2261.</title>
        <authorList>
            <person name="Sharma G."/>
            <person name="Subramanian S."/>
        </authorList>
    </citation>
    <scope>NUCLEOTIDE SEQUENCE [LARGE SCALE GENOMIC DNA]</scope>
    <source>
        <strain evidence="1 3">DSM 2261</strain>
    </source>
</reference>
<name>A0AAC8TG40_9BACT</name>
<evidence type="ECO:0000313" key="2">
    <source>
        <dbReference type="EMBL" id="REG22899.1"/>
    </source>
</evidence>
<dbReference type="RefSeq" id="WP_053066638.1">
    <property type="nucleotide sequence ID" value="NZ_CP011509.1"/>
</dbReference>